<dbReference type="Pfam" id="PF10023">
    <property type="entry name" value="Aminopep"/>
    <property type="match status" value="1"/>
</dbReference>
<dbReference type="EMBL" id="JADJNC010000067">
    <property type="protein sequence ID" value="MBK7425327.1"/>
    <property type="molecule type" value="Genomic_DNA"/>
</dbReference>
<accession>A0A9D7IAM2</accession>
<keyword evidence="1" id="KW-0645">Protease</keyword>
<keyword evidence="1" id="KW-0378">Hydrolase</keyword>
<evidence type="ECO:0000313" key="1">
    <source>
        <dbReference type="EMBL" id="MBK7425327.1"/>
    </source>
</evidence>
<comment type="caution">
    <text evidence="1">The sequence shown here is derived from an EMBL/GenBank/DDBJ whole genome shotgun (WGS) entry which is preliminary data.</text>
</comment>
<protein>
    <submittedName>
        <fullName evidence="1">Aminopeptidase</fullName>
    </submittedName>
</protein>
<dbReference type="AlphaFoldDB" id="A0A9D7IAM2"/>
<reference evidence="1" key="1">
    <citation type="submission" date="2020-10" db="EMBL/GenBank/DDBJ databases">
        <title>Connecting structure to function with the recovery of over 1000 high-quality activated sludge metagenome-assembled genomes encoding full-length rRNA genes using long-read sequencing.</title>
        <authorList>
            <person name="Singleton C.M."/>
            <person name="Petriglieri F."/>
            <person name="Kristensen J.M."/>
            <person name="Kirkegaard R.H."/>
            <person name="Michaelsen T.Y."/>
            <person name="Andersen M.H."/>
            <person name="Karst S.M."/>
            <person name="Dueholm M.S."/>
            <person name="Nielsen P.H."/>
            <person name="Albertsen M."/>
        </authorList>
    </citation>
    <scope>NUCLEOTIDE SEQUENCE</scope>
    <source>
        <strain evidence="1">EsbW_18-Q3-R4-48_MAXAC.044</strain>
    </source>
</reference>
<proteinExistence type="predicted"/>
<dbReference type="GO" id="GO:0004177">
    <property type="term" value="F:aminopeptidase activity"/>
    <property type="evidence" value="ECO:0007669"/>
    <property type="project" value="UniProtKB-KW"/>
</dbReference>
<gene>
    <name evidence="1" type="ORF">IPJ48_20865</name>
</gene>
<dbReference type="Proteomes" id="UP000886602">
    <property type="component" value="Unassembled WGS sequence"/>
</dbReference>
<evidence type="ECO:0000313" key="2">
    <source>
        <dbReference type="Proteomes" id="UP000886602"/>
    </source>
</evidence>
<organism evidence="1 2">
    <name type="scientific">Candidatus Propionivibrio dominans</name>
    <dbReference type="NCBI Taxonomy" id="2954373"/>
    <lineage>
        <taxon>Bacteria</taxon>
        <taxon>Pseudomonadati</taxon>
        <taxon>Pseudomonadota</taxon>
        <taxon>Betaproteobacteria</taxon>
        <taxon>Rhodocyclales</taxon>
        <taxon>Rhodocyclaceae</taxon>
        <taxon>Propionivibrio</taxon>
    </lineage>
</organism>
<sequence>MLRAILAATLCLLVGGCTTISYYAQSVEGHLRLMARTRAIPDVVNHADTDPALRKQLERVSAIREFASRQLDLPDNQNYRSYADLGRPYVVWNVYAAPEFSLELQQWCMLFVGCVNYRGYFDQNDAAHYAGELIAAGTETHVSGVPAYTTLGYFNDPVLNTFLRYGDQEVARIVFHELAHQIVYVNGDTAFNESFAVSVEIEGVRRWLTETATPERLREFEKRQERKEQFHQLVAQTRDQLRTLYASSLAPDAMRAAKTEVIAQMKQSYADLKASWGGYAGYDPWFSQPMNNATLGSISLYTKWVPAFQALLEQEGGDLPRFYLRVAALADLSKEERVIALDMLQSSRLASAE</sequence>
<dbReference type="PROSITE" id="PS51257">
    <property type="entry name" value="PROKAR_LIPOPROTEIN"/>
    <property type="match status" value="1"/>
</dbReference>
<dbReference type="PIRSF" id="PIRSF029285">
    <property type="entry name" value="Aminopept"/>
    <property type="match status" value="1"/>
</dbReference>
<name>A0A9D7IAM2_9RHOO</name>
<dbReference type="InterPro" id="IPR014553">
    <property type="entry name" value="Aminopept"/>
</dbReference>
<keyword evidence="1" id="KW-0031">Aminopeptidase</keyword>